<feature type="chain" id="PRO_5018691112" evidence="1">
    <location>
        <begin position="27"/>
        <end position="110"/>
    </location>
</feature>
<dbReference type="EMBL" id="SACP01000003">
    <property type="protein sequence ID" value="RVU20558.1"/>
    <property type="molecule type" value="Genomic_DNA"/>
</dbReference>
<dbReference type="OrthoDB" id="8004913at2"/>
<sequence length="110" mass="11170">MPRPADRSAPAGALALLLLAAGPAGAACTAPSPPPAAEKPAKPVLPPKPACLDAKAGCPGWEAYTYGDQIKAYNAQLGPFRTGAEAYAGKLKAFVDASVAYANCEMKTLQ</sequence>
<reference evidence="2 3" key="1">
    <citation type="submission" date="2019-01" db="EMBL/GenBank/DDBJ databases">
        <authorList>
            <person name="Chen W.-M."/>
        </authorList>
    </citation>
    <scope>NUCLEOTIDE SEQUENCE [LARGE SCALE GENOMIC DNA]</scope>
    <source>
        <strain evidence="2 3">TER-1</strain>
    </source>
</reference>
<dbReference type="PROSITE" id="PS51257">
    <property type="entry name" value="PROKAR_LIPOPROTEIN"/>
    <property type="match status" value="1"/>
</dbReference>
<evidence type="ECO:0000313" key="3">
    <source>
        <dbReference type="Proteomes" id="UP000286997"/>
    </source>
</evidence>
<evidence type="ECO:0000313" key="2">
    <source>
        <dbReference type="EMBL" id="RVU20558.1"/>
    </source>
</evidence>
<dbReference type="AlphaFoldDB" id="A0A3S2VBJ5"/>
<accession>A0A3S2VBJ5</accession>
<evidence type="ECO:0000256" key="1">
    <source>
        <dbReference type="SAM" id="SignalP"/>
    </source>
</evidence>
<feature type="signal peptide" evidence="1">
    <location>
        <begin position="1"/>
        <end position="26"/>
    </location>
</feature>
<keyword evidence="3" id="KW-1185">Reference proteome</keyword>
<name>A0A3S2VBJ5_9HYPH</name>
<comment type="caution">
    <text evidence="2">The sequence shown here is derived from an EMBL/GenBank/DDBJ whole genome shotgun (WGS) entry which is preliminary data.</text>
</comment>
<keyword evidence="1" id="KW-0732">Signal</keyword>
<organism evidence="2 3">
    <name type="scientific">Methylobacterium oryzihabitans</name>
    <dbReference type="NCBI Taxonomy" id="2499852"/>
    <lineage>
        <taxon>Bacteria</taxon>
        <taxon>Pseudomonadati</taxon>
        <taxon>Pseudomonadota</taxon>
        <taxon>Alphaproteobacteria</taxon>
        <taxon>Hyphomicrobiales</taxon>
        <taxon>Methylobacteriaceae</taxon>
        <taxon>Methylobacterium</taxon>
    </lineage>
</organism>
<gene>
    <name evidence="2" type="ORF">EOE48_04190</name>
</gene>
<dbReference type="RefSeq" id="WP_127727533.1">
    <property type="nucleotide sequence ID" value="NZ_SACP01000003.1"/>
</dbReference>
<proteinExistence type="predicted"/>
<protein>
    <submittedName>
        <fullName evidence="2">Uncharacterized protein</fullName>
    </submittedName>
</protein>
<dbReference type="Proteomes" id="UP000286997">
    <property type="component" value="Unassembled WGS sequence"/>
</dbReference>